<evidence type="ECO:0000313" key="15">
    <source>
        <dbReference type="EMBL" id="HGM58708.1"/>
    </source>
</evidence>
<evidence type="ECO:0000256" key="7">
    <source>
        <dbReference type="ARBA" id="ARBA00022694"/>
    </source>
</evidence>
<dbReference type="GO" id="GO:0160101">
    <property type="term" value="F:tRNA (guanine(10)-N2)-dimethyltransferase activity"/>
    <property type="evidence" value="ECO:0007669"/>
    <property type="project" value="UniProtKB-EC"/>
</dbReference>
<evidence type="ECO:0000256" key="5">
    <source>
        <dbReference type="ARBA" id="ARBA00022679"/>
    </source>
</evidence>
<dbReference type="CDD" id="cd02440">
    <property type="entry name" value="AdoMet_MTases"/>
    <property type="match status" value="1"/>
</dbReference>
<dbReference type="GO" id="GO:0000049">
    <property type="term" value="F:tRNA binding"/>
    <property type="evidence" value="ECO:0007669"/>
    <property type="project" value="UniProtKB-KW"/>
</dbReference>
<dbReference type="AlphaFoldDB" id="A0A7C4HFJ6"/>
<dbReference type="EC" id="2.1.1.213" evidence="12"/>
<keyword evidence="5 15" id="KW-0808">Transferase</keyword>
<comment type="caution">
    <text evidence="15">The sequence shown here is derived from an EMBL/GenBank/DDBJ whole genome shotgun (WGS) entry which is preliminary data.</text>
</comment>
<dbReference type="FunFam" id="3.40.50.150:FF:000251">
    <property type="entry name" value="Putative RNA methylase"/>
    <property type="match status" value="1"/>
</dbReference>
<dbReference type="PRINTS" id="PR00508">
    <property type="entry name" value="S21N4MTFRASE"/>
</dbReference>
<dbReference type="PROSITE" id="PS00092">
    <property type="entry name" value="N6_MTASE"/>
    <property type="match status" value="1"/>
</dbReference>
<evidence type="ECO:0000256" key="13">
    <source>
        <dbReference type="ARBA" id="ARBA00082665"/>
    </source>
</evidence>
<proteinExistence type="inferred from homology"/>
<keyword evidence="8" id="KW-0694">RNA-binding</keyword>
<evidence type="ECO:0000256" key="4">
    <source>
        <dbReference type="ARBA" id="ARBA00022603"/>
    </source>
</evidence>
<comment type="catalytic activity">
    <reaction evidence="9">
        <text>guanosine(10) in tRNA + 2 S-adenosyl-L-methionine = N(2)-dimethylguanosine(10) in tRNA + 2 S-adenosyl-L-homocysteine + 2 H(+)</text>
        <dbReference type="Rhea" id="RHEA:43124"/>
        <dbReference type="Rhea" id="RHEA-COMP:10355"/>
        <dbReference type="Rhea" id="RHEA-COMP:10358"/>
        <dbReference type="ChEBI" id="CHEBI:15378"/>
        <dbReference type="ChEBI" id="CHEBI:57856"/>
        <dbReference type="ChEBI" id="CHEBI:59789"/>
        <dbReference type="ChEBI" id="CHEBI:74269"/>
        <dbReference type="ChEBI" id="CHEBI:74513"/>
        <dbReference type="EC" id="2.1.1.213"/>
    </reaction>
</comment>
<dbReference type="SUPFAM" id="SSF53335">
    <property type="entry name" value="S-adenosyl-L-methionine-dependent methyltransferases"/>
    <property type="match status" value="1"/>
</dbReference>
<dbReference type="Pfam" id="PF01170">
    <property type="entry name" value="UPF0020"/>
    <property type="match status" value="1"/>
</dbReference>
<dbReference type="InterPro" id="IPR029063">
    <property type="entry name" value="SAM-dependent_MTases_sf"/>
</dbReference>
<evidence type="ECO:0000256" key="3">
    <source>
        <dbReference type="ARBA" id="ARBA00022555"/>
    </source>
</evidence>
<protein>
    <recommendedName>
        <fullName evidence="12">tRNA (guanine(10)-N(2))-dimethyltransferase</fullName>
        <ecNumber evidence="12">2.1.1.213</ecNumber>
    </recommendedName>
    <alternativeName>
        <fullName evidence="13">tRNA:G10 dimethyltransferase</fullName>
    </alternativeName>
</protein>
<dbReference type="GO" id="GO:0005737">
    <property type="term" value="C:cytoplasm"/>
    <property type="evidence" value="ECO:0007669"/>
    <property type="project" value="UniProtKB-SubCell"/>
</dbReference>
<dbReference type="InterPro" id="IPR000241">
    <property type="entry name" value="RlmKL-like_Mtase"/>
</dbReference>
<dbReference type="EMBL" id="DTBJ01000029">
    <property type="protein sequence ID" value="HGM58708.1"/>
    <property type="molecule type" value="Genomic_DNA"/>
</dbReference>
<gene>
    <name evidence="15" type="ORF">ENU14_03865</name>
</gene>
<evidence type="ECO:0000256" key="10">
    <source>
        <dbReference type="ARBA" id="ARBA00054380"/>
    </source>
</evidence>
<feature type="domain" description="Ribosomal RNA large subunit methyltransferase K/L-like methyltransferase" evidence="14">
    <location>
        <begin position="158"/>
        <end position="296"/>
    </location>
</feature>
<keyword evidence="3" id="KW-0820">tRNA-binding</keyword>
<dbReference type="Gene3D" id="3.40.50.150">
    <property type="entry name" value="Vaccinia Virus protein VP39"/>
    <property type="match status" value="1"/>
</dbReference>
<dbReference type="InterPro" id="IPR001091">
    <property type="entry name" value="RM_Methyltransferase"/>
</dbReference>
<comment type="subcellular location">
    <subcellularLocation>
        <location evidence="1">Cytoplasm</location>
    </subcellularLocation>
</comment>
<comment type="function">
    <text evidence="10">Catalyzes the adenosylmethionine-dependent methylation of the exocyclic amino group (N(2)) of guanosine at position 10 of various tRNAs. Acts via a two-step process that leads to the formation of either N(2)-monomethyl (m(2)G) or N(2)-dimethylguanosine (m(2)(2)G).</text>
</comment>
<keyword evidence="6" id="KW-0949">S-adenosyl-L-methionine</keyword>
<accession>A0A7C4HFJ6</accession>
<dbReference type="PANTHER" id="PTHR14911:SF13">
    <property type="entry name" value="TRNA (GUANINE(6)-N2)-METHYLTRANSFERASE THUMP3"/>
    <property type="match status" value="1"/>
</dbReference>
<evidence type="ECO:0000256" key="2">
    <source>
        <dbReference type="ARBA" id="ARBA00022490"/>
    </source>
</evidence>
<keyword evidence="4 15" id="KW-0489">Methyltransferase</keyword>
<keyword evidence="2" id="KW-0963">Cytoplasm</keyword>
<evidence type="ECO:0000256" key="6">
    <source>
        <dbReference type="ARBA" id="ARBA00022691"/>
    </source>
</evidence>
<evidence type="ECO:0000259" key="14">
    <source>
        <dbReference type="Pfam" id="PF01170"/>
    </source>
</evidence>
<organism evidence="15">
    <name type="scientific">Staphylothermus marinus</name>
    <dbReference type="NCBI Taxonomy" id="2280"/>
    <lineage>
        <taxon>Archaea</taxon>
        <taxon>Thermoproteota</taxon>
        <taxon>Thermoprotei</taxon>
        <taxon>Desulfurococcales</taxon>
        <taxon>Desulfurococcaceae</taxon>
        <taxon>Staphylothermus</taxon>
    </lineage>
</organism>
<evidence type="ECO:0000256" key="11">
    <source>
        <dbReference type="ARBA" id="ARBA00061338"/>
    </source>
</evidence>
<keyword evidence="7" id="KW-0819">tRNA processing</keyword>
<comment type="similarity">
    <text evidence="11">Belongs to the methyltransferase superfamily. Trm-G10 family.</text>
</comment>
<dbReference type="GO" id="GO:0003677">
    <property type="term" value="F:DNA binding"/>
    <property type="evidence" value="ECO:0007669"/>
    <property type="project" value="InterPro"/>
</dbReference>
<dbReference type="InterPro" id="IPR002052">
    <property type="entry name" value="DNA_methylase_N6_adenine_CS"/>
</dbReference>
<evidence type="ECO:0000256" key="9">
    <source>
        <dbReference type="ARBA" id="ARBA00051883"/>
    </source>
</evidence>
<evidence type="ECO:0000256" key="8">
    <source>
        <dbReference type="ARBA" id="ARBA00022884"/>
    </source>
</evidence>
<name>A0A7C4HFJ6_STAMA</name>
<reference evidence="15" key="1">
    <citation type="journal article" date="2020" name="mSystems">
        <title>Genome- and Community-Level Interaction Insights into Carbon Utilization and Element Cycling Functions of Hydrothermarchaeota in Hydrothermal Sediment.</title>
        <authorList>
            <person name="Zhou Z."/>
            <person name="Liu Y."/>
            <person name="Xu W."/>
            <person name="Pan J."/>
            <person name="Luo Z.H."/>
            <person name="Li M."/>
        </authorList>
    </citation>
    <scope>NUCLEOTIDE SEQUENCE [LARGE SCALE GENOMIC DNA]</scope>
    <source>
        <strain evidence="15">SpSt-642</strain>
    </source>
</reference>
<evidence type="ECO:0000256" key="1">
    <source>
        <dbReference type="ARBA" id="ARBA00004496"/>
    </source>
</evidence>
<dbReference type="GO" id="GO:0030488">
    <property type="term" value="P:tRNA methylation"/>
    <property type="evidence" value="ECO:0007669"/>
    <property type="project" value="TreeGrafter"/>
</dbReference>
<dbReference type="PANTHER" id="PTHR14911">
    <property type="entry name" value="THUMP DOMAIN-CONTAINING"/>
    <property type="match status" value="1"/>
</dbReference>
<sequence>MKRYYYVFRKDYIDLSINELKSLMEIYDSNGFIEKCYDEICIAKHRDDAVYRIMNRASFIKRSGRVISIDNISSPNLDYIDEIHEYGIKWIKIHKKTSRGIDQINNYSEKLVEKSHLPVDYRRGSYLELFFINDIVLIGIPIANRRKYEDKRIYTRSIALPIDLSRLLVNLTRVKEGEVLLDPFMGTGTILIEANLMGIRTIGVDIDYSLIEIARSNLNNYCLNNYMIIHGDSQIIKYNEVDGIATNPPYGRGSGLKLENIKQLYESFINNALESVRKNRYIVFVTSSNLEKLIDEVISKYGLKVIGKHYIYVHSSLTRVVYEVRNI</sequence>
<evidence type="ECO:0000256" key="12">
    <source>
        <dbReference type="ARBA" id="ARBA00066936"/>
    </source>
</evidence>